<sequence>MLARWLPENKILKCMILSLTLYSIIVLIFAWSYGFFYLPDNPPSEKPFYKAYFDKPNWYLYPIFYLIIGFVVKSTWARFQNAWRQGAENGKTIIINSQGEKADKDAIRSITDKLNELRQLLIPIALIFSLIWSYFDGYETRQIYFEHDFPAQLASAEKDPDFTVKWIFSHSDKDRAEHLPAPTSQLIFYIMLEVEQFFLIGLGFLVLFQVLLQIFVFSFLDKLKIFSDTFSIELRYNSGARDFGLGEWNRAIDLFYWIISLGLIITLFVKYSQPPEAADVGIEMGKWALAALILLPFLATIAGRSRFVHQLDKMLEVKDCHEAWELRHNQSPWPLEPQRMQKVGFLLALALYSLFAGQDISTFIKDIVERSV</sequence>
<feature type="transmembrane region" description="Helical" evidence="1">
    <location>
        <begin position="197"/>
        <end position="220"/>
    </location>
</feature>
<feature type="transmembrane region" description="Helical" evidence="1">
    <location>
        <begin position="254"/>
        <end position="272"/>
    </location>
</feature>
<accession>A0A7X8TPC1</accession>
<evidence type="ECO:0000313" key="3">
    <source>
        <dbReference type="Proteomes" id="UP000535589"/>
    </source>
</evidence>
<gene>
    <name evidence="2" type="ORF">HGP28_04485</name>
</gene>
<feature type="transmembrane region" description="Helical" evidence="1">
    <location>
        <begin position="117"/>
        <end position="135"/>
    </location>
</feature>
<organism evidence="2 3">
    <name type="scientific">Vibrio agarilyticus</name>
    <dbReference type="NCBI Taxonomy" id="2726741"/>
    <lineage>
        <taxon>Bacteria</taxon>
        <taxon>Pseudomonadati</taxon>
        <taxon>Pseudomonadota</taxon>
        <taxon>Gammaproteobacteria</taxon>
        <taxon>Vibrionales</taxon>
        <taxon>Vibrionaceae</taxon>
        <taxon>Vibrio</taxon>
    </lineage>
</organism>
<feature type="transmembrane region" description="Helical" evidence="1">
    <location>
        <begin position="284"/>
        <end position="303"/>
    </location>
</feature>
<keyword evidence="1" id="KW-0812">Transmembrane</keyword>
<feature type="transmembrane region" description="Helical" evidence="1">
    <location>
        <begin position="12"/>
        <end position="38"/>
    </location>
</feature>
<keyword evidence="3" id="KW-1185">Reference proteome</keyword>
<dbReference type="RefSeq" id="WP_168835251.1">
    <property type="nucleotide sequence ID" value="NZ_JABAIK010000003.1"/>
</dbReference>
<evidence type="ECO:0000256" key="1">
    <source>
        <dbReference type="SAM" id="Phobius"/>
    </source>
</evidence>
<protein>
    <submittedName>
        <fullName evidence="2">Uncharacterized protein</fullName>
    </submittedName>
</protein>
<dbReference type="Proteomes" id="UP000535589">
    <property type="component" value="Unassembled WGS sequence"/>
</dbReference>
<keyword evidence="1" id="KW-1133">Transmembrane helix</keyword>
<dbReference type="EMBL" id="JABAIK010000003">
    <property type="protein sequence ID" value="NLS12151.1"/>
    <property type="molecule type" value="Genomic_DNA"/>
</dbReference>
<comment type="caution">
    <text evidence="2">The sequence shown here is derived from an EMBL/GenBank/DDBJ whole genome shotgun (WGS) entry which is preliminary data.</text>
</comment>
<evidence type="ECO:0000313" key="2">
    <source>
        <dbReference type="EMBL" id="NLS12151.1"/>
    </source>
</evidence>
<name>A0A7X8TPC1_9VIBR</name>
<feature type="transmembrane region" description="Helical" evidence="1">
    <location>
        <begin position="58"/>
        <end position="76"/>
    </location>
</feature>
<reference evidence="2 3" key="1">
    <citation type="submission" date="2020-04" db="EMBL/GenBank/DDBJ databases">
        <title>Vibrio sp. SM6, a novel species isolated from seawater.</title>
        <authorList>
            <person name="Wang X."/>
        </authorList>
    </citation>
    <scope>NUCLEOTIDE SEQUENCE [LARGE SCALE GENOMIC DNA]</scope>
    <source>
        <strain evidence="2 3">SM6</strain>
    </source>
</reference>
<keyword evidence="1" id="KW-0472">Membrane</keyword>
<proteinExistence type="predicted"/>
<dbReference type="AlphaFoldDB" id="A0A7X8TPC1"/>